<evidence type="ECO:0000256" key="3">
    <source>
        <dbReference type="ARBA" id="ARBA00023315"/>
    </source>
</evidence>
<comment type="similarity">
    <text evidence="1">Belongs to the plant acyltransferase family.</text>
</comment>
<dbReference type="STRING" id="106549.A0A540LTU1"/>
<dbReference type="EMBL" id="VIEB01000466">
    <property type="protein sequence ID" value="TQD89924.1"/>
    <property type="molecule type" value="Genomic_DNA"/>
</dbReference>
<proteinExistence type="inferred from homology"/>
<protein>
    <recommendedName>
        <fullName evidence="6">BAHD acyltransferase</fullName>
    </recommendedName>
</protein>
<dbReference type="GO" id="GO:0016746">
    <property type="term" value="F:acyltransferase activity"/>
    <property type="evidence" value="ECO:0007669"/>
    <property type="project" value="UniProtKB-KW"/>
</dbReference>
<dbReference type="AlphaFoldDB" id="A0A540LTU1"/>
<dbReference type="Pfam" id="PF02458">
    <property type="entry name" value="Transferase"/>
    <property type="match status" value="1"/>
</dbReference>
<keyword evidence="2" id="KW-0808">Transferase</keyword>
<organism evidence="4 5">
    <name type="scientific">Malus baccata</name>
    <name type="common">Siberian crab apple</name>
    <name type="synonym">Pyrus baccata</name>
    <dbReference type="NCBI Taxonomy" id="106549"/>
    <lineage>
        <taxon>Eukaryota</taxon>
        <taxon>Viridiplantae</taxon>
        <taxon>Streptophyta</taxon>
        <taxon>Embryophyta</taxon>
        <taxon>Tracheophyta</taxon>
        <taxon>Spermatophyta</taxon>
        <taxon>Magnoliopsida</taxon>
        <taxon>eudicotyledons</taxon>
        <taxon>Gunneridae</taxon>
        <taxon>Pentapetalae</taxon>
        <taxon>rosids</taxon>
        <taxon>fabids</taxon>
        <taxon>Rosales</taxon>
        <taxon>Rosaceae</taxon>
        <taxon>Amygdaloideae</taxon>
        <taxon>Maleae</taxon>
        <taxon>Malus</taxon>
    </lineage>
</organism>
<comment type="caution">
    <text evidence="4">The sequence shown here is derived from an EMBL/GenBank/DDBJ whole genome shotgun (WGS) entry which is preliminary data.</text>
</comment>
<name>A0A540LTU1_MALBA</name>
<dbReference type="PANTHER" id="PTHR31623">
    <property type="entry name" value="F21J9.9"/>
    <property type="match status" value="1"/>
</dbReference>
<accession>A0A540LTU1</accession>
<dbReference type="Proteomes" id="UP000315295">
    <property type="component" value="Unassembled WGS sequence"/>
</dbReference>
<dbReference type="Gene3D" id="3.30.559.10">
    <property type="entry name" value="Chloramphenicol acetyltransferase-like domain"/>
    <property type="match status" value="2"/>
</dbReference>
<evidence type="ECO:0008006" key="6">
    <source>
        <dbReference type="Google" id="ProtNLM"/>
    </source>
</evidence>
<reference evidence="4 5" key="1">
    <citation type="journal article" date="2019" name="G3 (Bethesda)">
        <title>Sequencing of a Wild Apple (Malus baccata) Genome Unravels the Differences Between Cultivated and Wild Apple Species Regarding Disease Resistance and Cold Tolerance.</title>
        <authorList>
            <person name="Chen X."/>
        </authorList>
    </citation>
    <scope>NUCLEOTIDE SEQUENCE [LARGE SCALE GENOMIC DNA]</scope>
    <source>
        <strain evidence="5">cv. Shandingzi</strain>
        <tissue evidence="4">Leaves</tissue>
    </source>
</reference>
<gene>
    <name evidence="4" type="ORF">C1H46_024555</name>
</gene>
<keyword evidence="5" id="KW-1185">Reference proteome</keyword>
<sequence length="444" mass="49066">MASENIKVEITQKETIKPSSPTPRHLSSTDLSVFDQFTPEIYVPLLLFYPSSSDEEVNNIDHHSLFAERSNLLKTSLSEALTRFYPFAGEFVYNVSIRCNDHGAGFHEAQVNCSLSKILENPDLGILKLFVPTAVESKQAEAGHLLLVQVNLFKCGGMAIGVSISHKVADAATLSTFIKSWTEIALGSDSTIVPAVLPAEFLVAATLFPPQDFFSSSKPIVEFAENKCVTKRFVFDAAKIAALKSKAASTTLPNPTRVEVVSALIWKCATEASRSKLGFVKPSVLLQVLNMRKRSGQALTENILGNFLWYFTSMTMESELDLESLVEKLRKGIEEYKEKYPSGLSSEVILQSLKESGNLLLKDSTENYTCTSWCRFPFYEANFGWGKPSWVSTHGSELKNKILLMDMSDGVGIEALLTLKEEDMAIIESNEELLAYASVNPTVI</sequence>
<evidence type="ECO:0000313" key="5">
    <source>
        <dbReference type="Proteomes" id="UP000315295"/>
    </source>
</evidence>
<dbReference type="InterPro" id="IPR023213">
    <property type="entry name" value="CAT-like_dom_sf"/>
</dbReference>
<evidence type="ECO:0000256" key="2">
    <source>
        <dbReference type="ARBA" id="ARBA00022679"/>
    </source>
</evidence>
<dbReference type="PANTHER" id="PTHR31623:SF122">
    <property type="entry name" value="HXXXD-TYPE ACYL-TRANSFERASE FAMILY PROTEIN"/>
    <property type="match status" value="1"/>
</dbReference>
<evidence type="ECO:0000313" key="4">
    <source>
        <dbReference type="EMBL" id="TQD89924.1"/>
    </source>
</evidence>
<evidence type="ECO:0000256" key="1">
    <source>
        <dbReference type="ARBA" id="ARBA00009861"/>
    </source>
</evidence>
<keyword evidence="3" id="KW-0012">Acyltransferase</keyword>